<protein>
    <recommendedName>
        <fullName evidence="4">Ubiquitin-like domain-containing protein</fullName>
    </recommendedName>
</protein>
<evidence type="ECO:0000259" key="4">
    <source>
        <dbReference type="PROSITE" id="PS50053"/>
    </source>
</evidence>
<reference evidence="5" key="1">
    <citation type="submission" date="2009-12" db="EMBL/GenBank/DDBJ databases">
        <title>The Genome Sequence of Anolis carolinensis (Green Anole Lizard).</title>
        <authorList>
            <consortium name="The Genome Sequencing Platform"/>
            <person name="Di Palma F."/>
            <person name="Alfoldi J."/>
            <person name="Heiman D."/>
            <person name="Young S."/>
            <person name="Grabherr M."/>
            <person name="Johnson J."/>
            <person name="Lander E.S."/>
            <person name="Lindblad-Toh K."/>
        </authorList>
    </citation>
    <scope>NUCLEOTIDE SEQUENCE [LARGE SCALE GENOMIC DNA]</scope>
    <source>
        <strain evidence="5">JBL SC #1</strain>
    </source>
</reference>
<keyword evidence="2" id="KW-0963">Cytoplasm</keyword>
<dbReference type="GO" id="GO:0006511">
    <property type="term" value="P:ubiquitin-dependent protein catabolic process"/>
    <property type="evidence" value="ECO:0000318"/>
    <property type="project" value="GO_Central"/>
</dbReference>
<feature type="region of interest" description="Disordered" evidence="3">
    <location>
        <begin position="208"/>
        <end position="296"/>
    </location>
</feature>
<dbReference type="GeneTree" id="ENSGT00940000156437"/>
<feature type="compositionally biased region" description="Pro residues" evidence="3">
    <location>
        <begin position="211"/>
        <end position="221"/>
    </location>
</feature>
<dbReference type="Ensembl" id="ENSACAT00000044082.1">
    <property type="protein sequence ID" value="ENSACAP00000032169.1"/>
    <property type="gene ID" value="ENSACAG00000036246.1"/>
</dbReference>
<evidence type="ECO:0000256" key="1">
    <source>
        <dbReference type="ARBA" id="ARBA00004496"/>
    </source>
</evidence>
<evidence type="ECO:0000313" key="6">
    <source>
        <dbReference type="Proteomes" id="UP000001646"/>
    </source>
</evidence>
<dbReference type="Pfam" id="PF23195">
    <property type="entry name" value="UBQLN1"/>
    <property type="match status" value="1"/>
</dbReference>
<dbReference type="AlphaFoldDB" id="A0A803TAC9"/>
<feature type="compositionally biased region" description="Low complexity" evidence="3">
    <location>
        <begin position="327"/>
        <end position="342"/>
    </location>
</feature>
<dbReference type="InParanoid" id="A0A803TAC9"/>
<dbReference type="InterPro" id="IPR029071">
    <property type="entry name" value="Ubiquitin-like_domsf"/>
</dbReference>
<evidence type="ECO:0000313" key="5">
    <source>
        <dbReference type="Ensembl" id="ENSACAP00000032169.1"/>
    </source>
</evidence>
<keyword evidence="6" id="KW-1185">Reference proteome</keyword>
<dbReference type="GO" id="GO:0031593">
    <property type="term" value="F:polyubiquitin modification-dependent protein binding"/>
    <property type="evidence" value="ECO:0000318"/>
    <property type="project" value="GO_Central"/>
</dbReference>
<sequence>MMVESQKVPDLGVSSEPQVVRMLMKTPWQMEEFMVHKAMSVRELKAHVARHFAASSPDQVELVYAGKVLKDHKTLGQYAIQLDDGALVHVVIRSQRGGPPTPRAPSSAFTQDCLRELTASLGSNTAKFEAFQSRLMSQPEVMLQLLENPFIQSKLSSPDLMKELVTNSPQEVQQAMQWSPETRHFLTSPEGLRLVVELAKHPAALREILRPNPPPAGPPGSLPGGQNNNSSGGSLHGTFSEVQGFMPRRPTPCNGNHDEKPNRMRERLSPRNPWPPKAASGGNDHSRGESHGITRGEAGPLVKSLLHQIIKHLLQNMVSSPSRMATSGQAARSAAGSRASREQGASHVPALLQQIQSMDLLLANWSPKEIQGLLDIQQRLQALATDELPLAPSSLGLPLTYLYMALIMSPLVPSNPSSKSLIKILNRTGPRTEPCGTPLVTSFHDEDNALVRITLWVRSLSQLQIHLTVVLSSPHFTSLFARRSWGTLSKALLKSRYATSTAFPVSTQLVTLSKKEIRLVWHDLFLVNPC</sequence>
<reference evidence="5" key="3">
    <citation type="submission" date="2025-09" db="UniProtKB">
        <authorList>
            <consortium name="Ensembl"/>
        </authorList>
    </citation>
    <scope>IDENTIFICATION</scope>
</reference>
<reference evidence="5" key="2">
    <citation type="submission" date="2025-08" db="UniProtKB">
        <authorList>
            <consortium name="Ensembl"/>
        </authorList>
    </citation>
    <scope>IDENTIFICATION</scope>
</reference>
<accession>A0A803TAC9</accession>
<dbReference type="SMART" id="SM00213">
    <property type="entry name" value="UBQ"/>
    <property type="match status" value="1"/>
</dbReference>
<dbReference type="Proteomes" id="UP000001646">
    <property type="component" value="Unplaced"/>
</dbReference>
<evidence type="ECO:0000256" key="3">
    <source>
        <dbReference type="SAM" id="MobiDB-lite"/>
    </source>
</evidence>
<comment type="subcellular location">
    <subcellularLocation>
        <location evidence="1">Cytoplasm</location>
    </subcellularLocation>
</comment>
<feature type="compositionally biased region" description="Basic and acidic residues" evidence="3">
    <location>
        <begin position="256"/>
        <end position="269"/>
    </location>
</feature>
<dbReference type="PROSITE" id="PS50053">
    <property type="entry name" value="UBIQUITIN_2"/>
    <property type="match status" value="1"/>
</dbReference>
<dbReference type="InterPro" id="IPR000626">
    <property type="entry name" value="Ubiquitin-like_dom"/>
</dbReference>
<dbReference type="PANTHER" id="PTHR10677">
    <property type="entry name" value="UBIQUILIN"/>
    <property type="match status" value="1"/>
</dbReference>
<feature type="compositionally biased region" description="Low complexity" evidence="3">
    <location>
        <begin position="224"/>
        <end position="233"/>
    </location>
</feature>
<dbReference type="Pfam" id="PF00240">
    <property type="entry name" value="ubiquitin"/>
    <property type="match status" value="1"/>
</dbReference>
<dbReference type="GO" id="GO:0005829">
    <property type="term" value="C:cytosol"/>
    <property type="evidence" value="ECO:0000318"/>
    <property type="project" value="GO_Central"/>
</dbReference>
<organism evidence="5 6">
    <name type="scientific">Anolis carolinensis</name>
    <name type="common">Green anole</name>
    <name type="synonym">American chameleon</name>
    <dbReference type="NCBI Taxonomy" id="28377"/>
    <lineage>
        <taxon>Eukaryota</taxon>
        <taxon>Metazoa</taxon>
        <taxon>Chordata</taxon>
        <taxon>Craniata</taxon>
        <taxon>Vertebrata</taxon>
        <taxon>Euteleostomi</taxon>
        <taxon>Lepidosauria</taxon>
        <taxon>Squamata</taxon>
        <taxon>Bifurcata</taxon>
        <taxon>Unidentata</taxon>
        <taxon>Episquamata</taxon>
        <taxon>Toxicofera</taxon>
        <taxon>Iguania</taxon>
        <taxon>Dactyloidae</taxon>
        <taxon>Anolis</taxon>
    </lineage>
</organism>
<proteinExistence type="predicted"/>
<evidence type="ECO:0000256" key="2">
    <source>
        <dbReference type="ARBA" id="ARBA00022490"/>
    </source>
</evidence>
<name>A0A803TAC9_ANOCA</name>
<feature type="domain" description="Ubiquitin-like" evidence="4">
    <location>
        <begin position="20"/>
        <end position="81"/>
    </location>
</feature>
<feature type="region of interest" description="Disordered" evidence="3">
    <location>
        <begin position="321"/>
        <end position="342"/>
    </location>
</feature>
<dbReference type="PANTHER" id="PTHR10677:SF16">
    <property type="entry name" value="UBIQUILIN-1"/>
    <property type="match status" value="1"/>
</dbReference>
<dbReference type="SUPFAM" id="SSF54236">
    <property type="entry name" value="Ubiquitin-like"/>
    <property type="match status" value="1"/>
</dbReference>
<feature type="compositionally biased region" description="Basic and acidic residues" evidence="3">
    <location>
        <begin position="284"/>
        <end position="294"/>
    </location>
</feature>
<dbReference type="InterPro" id="IPR015496">
    <property type="entry name" value="Ubiquilin"/>
</dbReference>
<dbReference type="Gene3D" id="3.10.20.90">
    <property type="entry name" value="Phosphatidylinositol 3-kinase Catalytic Subunit, Chain A, domain 1"/>
    <property type="match status" value="1"/>
</dbReference>